<comment type="caution">
    <text evidence="2">The sequence shown here is derived from an EMBL/GenBank/DDBJ whole genome shotgun (WGS) entry which is preliminary data.</text>
</comment>
<dbReference type="RefSeq" id="WP_034323247.1">
    <property type="nucleotide sequence ID" value="NZ_JFBM01000054.1"/>
</dbReference>
<accession>A0A2P2FGJ1</accession>
<organism evidence="2 3">
    <name type="scientific">Amycolatopsis lurida NRRL 2430</name>
    <dbReference type="NCBI Taxonomy" id="1460371"/>
    <lineage>
        <taxon>Bacteria</taxon>
        <taxon>Bacillati</taxon>
        <taxon>Actinomycetota</taxon>
        <taxon>Actinomycetes</taxon>
        <taxon>Pseudonocardiales</taxon>
        <taxon>Pseudonocardiaceae</taxon>
        <taxon>Amycolatopsis</taxon>
    </lineage>
</organism>
<feature type="domain" description="DUF418" evidence="1">
    <location>
        <begin position="34"/>
        <end position="62"/>
    </location>
</feature>
<reference evidence="2 3" key="1">
    <citation type="journal article" date="2014" name="Genome Announc.">
        <title>Draft Genome Sequence of Amycolatopsis lurida NRRL 2430, Producer of the Glycopeptide Family Antibiotic Ristocetin.</title>
        <authorList>
            <person name="Kwun M.J."/>
            <person name="Hong H.J."/>
        </authorList>
    </citation>
    <scope>NUCLEOTIDE SEQUENCE [LARGE SCALE GENOMIC DNA]</scope>
    <source>
        <strain evidence="2 3">NRRL 2430</strain>
    </source>
</reference>
<sequence>MTGRRHWSSDDILDAAGKLLEGGDAEAFSVRKLAGLVNVAFAALWLRRFDRGPLELLMHRLYAR</sequence>
<dbReference type="InterPro" id="IPR007349">
    <property type="entry name" value="DUF418"/>
</dbReference>
<proteinExistence type="predicted"/>
<dbReference type="Proteomes" id="UP000256220">
    <property type="component" value="Unassembled WGS sequence"/>
</dbReference>
<dbReference type="Pfam" id="PF04235">
    <property type="entry name" value="DUF418"/>
    <property type="match status" value="1"/>
</dbReference>
<dbReference type="Gene3D" id="1.10.10.60">
    <property type="entry name" value="Homeodomain-like"/>
    <property type="match status" value="1"/>
</dbReference>
<dbReference type="EMBL" id="JFBM01000054">
    <property type="protein sequence ID" value="KFU75846.1"/>
    <property type="molecule type" value="Genomic_DNA"/>
</dbReference>
<protein>
    <recommendedName>
        <fullName evidence="1">DUF418 domain-containing protein</fullName>
    </recommendedName>
</protein>
<evidence type="ECO:0000313" key="2">
    <source>
        <dbReference type="EMBL" id="KFU75846.1"/>
    </source>
</evidence>
<evidence type="ECO:0000313" key="3">
    <source>
        <dbReference type="Proteomes" id="UP000256220"/>
    </source>
</evidence>
<name>A0A2P2FGJ1_AMYLU</name>
<evidence type="ECO:0000259" key="1">
    <source>
        <dbReference type="Pfam" id="PF04235"/>
    </source>
</evidence>
<gene>
    <name evidence="2" type="ORF">BB31_39305</name>
</gene>
<dbReference type="AlphaFoldDB" id="A0A2P2FGJ1"/>
<keyword evidence="3" id="KW-1185">Reference proteome</keyword>